<feature type="region of interest" description="Disordered" evidence="1">
    <location>
        <begin position="352"/>
        <end position="373"/>
    </location>
</feature>
<proteinExistence type="predicted"/>
<feature type="compositionally biased region" description="Polar residues" evidence="1">
    <location>
        <begin position="357"/>
        <end position="373"/>
    </location>
</feature>
<evidence type="ECO:0008006" key="4">
    <source>
        <dbReference type="Google" id="ProtNLM"/>
    </source>
</evidence>
<reference evidence="2" key="2">
    <citation type="submission" date="2013-10" db="EMBL/GenBank/DDBJ databases">
        <authorList>
            <person name="Aslett M."/>
        </authorList>
    </citation>
    <scope>NUCLEOTIDE SEQUENCE [LARGE SCALE GENOMIC DNA]</scope>
    <source>
        <strain evidence="2">Houghton</strain>
    </source>
</reference>
<feature type="compositionally biased region" description="Polar residues" evidence="1">
    <location>
        <begin position="919"/>
        <end position="935"/>
    </location>
</feature>
<reference evidence="2" key="1">
    <citation type="submission" date="2013-10" db="EMBL/GenBank/DDBJ databases">
        <title>Genomic analysis of the causative agents of coccidiosis in chickens.</title>
        <authorList>
            <person name="Reid A.J."/>
            <person name="Blake D."/>
            <person name="Billington K."/>
            <person name="Browne H."/>
            <person name="Dunn M."/>
            <person name="Hung S."/>
            <person name="Kawahara F."/>
            <person name="Miranda-Saavedra D."/>
            <person name="Mourier T."/>
            <person name="Nagra H."/>
            <person name="Otto T.D."/>
            <person name="Rawlings N."/>
            <person name="Sanchez A."/>
            <person name="Sanders M."/>
            <person name="Subramaniam C."/>
            <person name="Tay Y."/>
            <person name="Dear P."/>
            <person name="Doerig C."/>
            <person name="Gruber A."/>
            <person name="Parkinson J."/>
            <person name="Shirley M."/>
            <person name="Wan K.L."/>
            <person name="Berriman M."/>
            <person name="Tomley F."/>
            <person name="Pain A."/>
        </authorList>
    </citation>
    <scope>NUCLEOTIDE SEQUENCE [LARGE SCALE GENOMIC DNA]</scope>
    <source>
        <strain evidence="2">Houghton</strain>
    </source>
</reference>
<name>U6MZ28_9EIME</name>
<dbReference type="VEuPathDB" id="ToxoDB:ENH_00041920"/>
<feature type="region of interest" description="Disordered" evidence="1">
    <location>
        <begin position="213"/>
        <end position="252"/>
    </location>
</feature>
<dbReference type="EMBL" id="HG724771">
    <property type="protein sequence ID" value="CDJ67749.1"/>
    <property type="molecule type" value="Genomic_DNA"/>
</dbReference>
<feature type="region of interest" description="Disordered" evidence="1">
    <location>
        <begin position="15"/>
        <end position="93"/>
    </location>
</feature>
<protein>
    <recommendedName>
        <fullName evidence="4">CCDC66 domain-containing protein</fullName>
    </recommendedName>
</protein>
<feature type="compositionally biased region" description="Polar residues" evidence="1">
    <location>
        <begin position="980"/>
        <end position="1011"/>
    </location>
</feature>
<feature type="compositionally biased region" description="Basic and acidic residues" evidence="1">
    <location>
        <begin position="23"/>
        <end position="38"/>
    </location>
</feature>
<evidence type="ECO:0000313" key="3">
    <source>
        <dbReference type="Proteomes" id="UP000030754"/>
    </source>
</evidence>
<dbReference type="RefSeq" id="XP_013436216.1">
    <property type="nucleotide sequence ID" value="XM_013580762.1"/>
</dbReference>
<feature type="region of interest" description="Disordered" evidence="1">
    <location>
        <begin position="269"/>
        <end position="289"/>
    </location>
</feature>
<gene>
    <name evidence="2" type="ORF">ENH_00041920</name>
</gene>
<organism evidence="2 3">
    <name type="scientific">Eimeria necatrix</name>
    <dbReference type="NCBI Taxonomy" id="51315"/>
    <lineage>
        <taxon>Eukaryota</taxon>
        <taxon>Sar</taxon>
        <taxon>Alveolata</taxon>
        <taxon>Apicomplexa</taxon>
        <taxon>Conoidasida</taxon>
        <taxon>Coccidia</taxon>
        <taxon>Eucoccidiorida</taxon>
        <taxon>Eimeriorina</taxon>
        <taxon>Eimeriidae</taxon>
        <taxon>Eimeria</taxon>
    </lineage>
</organism>
<keyword evidence="3" id="KW-1185">Reference proteome</keyword>
<feature type="region of interest" description="Disordered" evidence="1">
    <location>
        <begin position="965"/>
        <end position="1067"/>
    </location>
</feature>
<dbReference type="Proteomes" id="UP000030754">
    <property type="component" value="Unassembled WGS sequence"/>
</dbReference>
<accession>U6MZ28</accession>
<evidence type="ECO:0000256" key="1">
    <source>
        <dbReference type="SAM" id="MobiDB-lite"/>
    </source>
</evidence>
<feature type="region of interest" description="Disordered" evidence="1">
    <location>
        <begin position="919"/>
        <end position="943"/>
    </location>
</feature>
<feature type="compositionally biased region" description="Basic and acidic residues" evidence="1">
    <location>
        <begin position="80"/>
        <end position="90"/>
    </location>
</feature>
<dbReference type="GeneID" id="25474349"/>
<dbReference type="OrthoDB" id="346237at2759"/>
<evidence type="ECO:0000313" key="2">
    <source>
        <dbReference type="EMBL" id="CDJ67749.1"/>
    </source>
</evidence>
<dbReference type="AlphaFoldDB" id="U6MZ28"/>
<sequence length="1067" mass="117804">MPNEYGKILLQQIEQQRRQRLRQRAEERGLPVPPDEHSGSLSAGDTTRVADCRALAPTSAGGVSPHDFQAVPQGASRTDNSAESKNDDSHQNVAQPTIDVARALESLASLAPLLARHASPPASQSGAMTASYISSVVPAPLINQQPLLLQPTALVHPQFYQLGSQPPPYPSQRLAEEPAMERKFTLPLRSPGLSQRIPFLWQQEALLRATQNPNHLTNADGSGGKELSHKADSWSASALRDSSAVDPGQLRLTEAKKRYQEDLLRQMREREAAREEEKSRRKREDEEERIRLSKEIEQERLQKAEEDARQLVKSKQLAAANVAAAGRTKQRDYNEFRDVSLDAELCSQNGLPKFKRSTSNEQNTLPENENATKNLERTTLLQELAKEPEKSEHLNDKRIHQMPVNGVDVERLIVLGLEALQAEVRMQTEEMRFLKNQQRQVLQQIHKGNGTGNVWCECERQDSSVQAGDCRPQFSSSHPRSFLFNSAIPAHQRELQNRRALITLMLRNAGVSDPEDLVRRLADSGIIFLSSDAASSGAVPISAFPCHFANEVSDAAAQAGDDSSLCNAEKSWSLHHSPTKHSLSRGPSKSSCCSLREITAETFHHLAKEENLRAKQENAPGENPEDRPLPTLLKCQQQWKASRLLCHAAKQSQCLEPQQDAAETKWSGALTQRSNHRFVDNEVQGQGEGEARQYRHVLTKQLSKSLELPADRKWRLNELCACISHCVPQTSSHGPTTCDPGTDCAARYIFNSYCTSQCESELPCQTIILPYTTECARLPVGQQSKARVPRHLEPVAKDGWPSISEMETLEGSTAQTEMPEEHICHTKPTKVESGRVWGRSGAAQETTGLTGHKSFDTGIARLVAEFNRNQIDSVFDQVSASDTRPTCTASSVNAAPIKFQEPLELECQVLQQFSASEAPSAQSFRRSRVATSHPQVQDGPVRTYSLPHAQERLKSKLSWEADTALPVDEGSPAQSHAMKAQSSKFGPRPSATSQQPPLAVSAQQGDHQNTPECIENFSPIPATPPNKHALPTKNNCAPPAAVSNGSKSWISRGFGGRLARSNSRPRQ</sequence>